<gene>
    <name evidence="1" type="ORF">FH972_016094</name>
</gene>
<dbReference type="Proteomes" id="UP000327013">
    <property type="component" value="Chromosome 6"/>
</dbReference>
<dbReference type="EMBL" id="CM017326">
    <property type="protein sequence ID" value="KAE8077537.1"/>
    <property type="molecule type" value="Genomic_DNA"/>
</dbReference>
<name>A0A5N6RI80_9ROSI</name>
<dbReference type="OrthoDB" id="10595345at2759"/>
<organism evidence="1 2">
    <name type="scientific">Carpinus fangiana</name>
    <dbReference type="NCBI Taxonomy" id="176857"/>
    <lineage>
        <taxon>Eukaryota</taxon>
        <taxon>Viridiplantae</taxon>
        <taxon>Streptophyta</taxon>
        <taxon>Embryophyta</taxon>
        <taxon>Tracheophyta</taxon>
        <taxon>Spermatophyta</taxon>
        <taxon>Magnoliopsida</taxon>
        <taxon>eudicotyledons</taxon>
        <taxon>Gunneridae</taxon>
        <taxon>Pentapetalae</taxon>
        <taxon>rosids</taxon>
        <taxon>fabids</taxon>
        <taxon>Fagales</taxon>
        <taxon>Betulaceae</taxon>
        <taxon>Carpinus</taxon>
    </lineage>
</organism>
<protein>
    <submittedName>
        <fullName evidence="1">Uncharacterized protein</fullName>
    </submittedName>
</protein>
<accession>A0A5N6RI80</accession>
<reference evidence="1 2" key="1">
    <citation type="submission" date="2019-06" db="EMBL/GenBank/DDBJ databases">
        <title>A chromosomal-level reference genome of Carpinus fangiana (Coryloideae, Betulaceae).</title>
        <authorList>
            <person name="Yang X."/>
            <person name="Wang Z."/>
            <person name="Zhang L."/>
            <person name="Hao G."/>
            <person name="Liu J."/>
            <person name="Yang Y."/>
        </authorList>
    </citation>
    <scope>NUCLEOTIDE SEQUENCE [LARGE SCALE GENOMIC DNA]</scope>
    <source>
        <strain evidence="1">Cfa_2016G</strain>
        <tissue evidence="1">Leaf</tissue>
    </source>
</reference>
<evidence type="ECO:0000313" key="1">
    <source>
        <dbReference type="EMBL" id="KAE8077537.1"/>
    </source>
</evidence>
<sequence length="156" mass="18379">MDSEEQPDMSFVNLLQGDARIDNSFLGKSQQVRKQHRHPEGQVLSLLIKLFGVWDLNPSETKNDPLSWPWISWNLEPPGIRTEKFHHREITQKFQQTPESIEADQNLKLQIQAKQELFSTHGAGFGRRHRFWLPEMVEYWWQPSLCLRPNPRLALP</sequence>
<dbReference type="AlphaFoldDB" id="A0A5N6RI80"/>
<evidence type="ECO:0000313" key="2">
    <source>
        <dbReference type="Proteomes" id="UP000327013"/>
    </source>
</evidence>
<proteinExistence type="predicted"/>
<keyword evidence="2" id="KW-1185">Reference proteome</keyword>